<dbReference type="PANTHER" id="PTHR42905:SF16">
    <property type="entry name" value="CARBOXYPHOSPHONOENOLPYRUVATE PHOSPHONOMUTASE-LIKE PROTEIN (AFU_ORTHOLOGUE AFUA_5G07230)"/>
    <property type="match status" value="1"/>
</dbReference>
<dbReference type="InterPro" id="IPR040442">
    <property type="entry name" value="Pyrv_kinase-like_dom_sf"/>
</dbReference>
<dbReference type="EMBL" id="CP113836">
    <property type="protein sequence ID" value="WAL67867.1"/>
    <property type="molecule type" value="Genomic_DNA"/>
</dbReference>
<dbReference type="Proteomes" id="UP001163203">
    <property type="component" value="Chromosome"/>
</dbReference>
<sequence>MLTDPDYRVPTVPDADSGVGWLRAHVVRFSEGAAHQRRRALAERHLATVDVRSLRRPGNPVANLAEALGLPRSVAADVAVVAASYQPHTTVTRKADEAVARLVADCGGSWDEDTANRIGLLVQACDATNALIAGRQPPVPVTRRVTPTGEIVEVDLTATPFGAGRHACPGREHAEALAEGALAFHRLHDGERPLLLPNAWDLASAAALVDAGFPALGTTSLGVAAAHGVPDAAGLARSETLALATKLARFPVPVTVDIEAGFGADPGEFAAQLWELGVAGVNIEDGRGACLAAPAEHAKVVRALKHGAPGLFVNARVDTHWLALERESTIDRALRYVDAGADGIFVPGLRDERGIAAVVAATPAPVNVLAQRDIRVLADLGVRRISTGSLLFRAALGAAAATARAVRDGQPVGDVRSWRSFP</sequence>
<dbReference type="RefSeq" id="WP_268757962.1">
    <property type="nucleotide sequence ID" value="NZ_CP113836.1"/>
</dbReference>
<keyword evidence="1" id="KW-0456">Lyase</keyword>
<reference evidence="1" key="1">
    <citation type="submission" date="2022-11" db="EMBL/GenBank/DDBJ databases">
        <authorList>
            <person name="Mo P."/>
        </authorList>
    </citation>
    <scope>NUCLEOTIDE SEQUENCE</scope>
    <source>
        <strain evidence="1">HUAS 11-8</strain>
    </source>
</reference>
<organism evidence="1 2">
    <name type="scientific">Amycolatopsis cynarae</name>
    <dbReference type="NCBI Taxonomy" id="2995223"/>
    <lineage>
        <taxon>Bacteria</taxon>
        <taxon>Bacillati</taxon>
        <taxon>Actinomycetota</taxon>
        <taxon>Actinomycetes</taxon>
        <taxon>Pseudonocardiales</taxon>
        <taxon>Pseudonocardiaceae</taxon>
        <taxon>Amycolatopsis</taxon>
    </lineage>
</organism>
<dbReference type="InterPro" id="IPR017972">
    <property type="entry name" value="Cyt_P450_CS"/>
</dbReference>
<gene>
    <name evidence="1" type="ORF">ORV05_08875</name>
</gene>
<dbReference type="InterPro" id="IPR039556">
    <property type="entry name" value="ICL/PEPM"/>
</dbReference>
<evidence type="ECO:0000313" key="1">
    <source>
        <dbReference type="EMBL" id="WAL67867.1"/>
    </source>
</evidence>
<name>A0ABY7B9E7_9PSEU</name>
<evidence type="ECO:0000313" key="2">
    <source>
        <dbReference type="Proteomes" id="UP001163203"/>
    </source>
</evidence>
<dbReference type="InterPro" id="IPR015813">
    <property type="entry name" value="Pyrv/PenolPyrv_kinase-like_dom"/>
</dbReference>
<dbReference type="GO" id="GO:0016829">
    <property type="term" value="F:lyase activity"/>
    <property type="evidence" value="ECO:0007669"/>
    <property type="project" value="UniProtKB-KW"/>
</dbReference>
<accession>A0ABY7B9E7</accession>
<proteinExistence type="predicted"/>
<dbReference type="SUPFAM" id="SSF48264">
    <property type="entry name" value="Cytochrome P450"/>
    <property type="match status" value="1"/>
</dbReference>
<protein>
    <submittedName>
        <fullName evidence="1">Isocitrate lyase/phosphoenolpyruvate mutase family protein</fullName>
    </submittedName>
</protein>
<dbReference type="CDD" id="cd00377">
    <property type="entry name" value="ICL_PEPM"/>
    <property type="match status" value="1"/>
</dbReference>
<dbReference type="PROSITE" id="PS00086">
    <property type="entry name" value="CYTOCHROME_P450"/>
    <property type="match status" value="1"/>
</dbReference>
<keyword evidence="2" id="KW-1185">Reference proteome</keyword>
<dbReference type="PANTHER" id="PTHR42905">
    <property type="entry name" value="PHOSPHOENOLPYRUVATE CARBOXYLASE"/>
    <property type="match status" value="1"/>
</dbReference>
<dbReference type="InterPro" id="IPR036396">
    <property type="entry name" value="Cyt_P450_sf"/>
</dbReference>
<dbReference type="Gene3D" id="3.20.20.60">
    <property type="entry name" value="Phosphoenolpyruvate-binding domains"/>
    <property type="match status" value="1"/>
</dbReference>
<dbReference type="Pfam" id="PF13714">
    <property type="entry name" value="PEP_mutase"/>
    <property type="match status" value="1"/>
</dbReference>
<dbReference type="SUPFAM" id="SSF51621">
    <property type="entry name" value="Phosphoenolpyruvate/pyruvate domain"/>
    <property type="match status" value="1"/>
</dbReference>